<feature type="compositionally biased region" description="Basic and acidic residues" evidence="1">
    <location>
        <begin position="18"/>
        <end position="36"/>
    </location>
</feature>
<dbReference type="AlphaFoldDB" id="A0A644Y463"/>
<proteinExistence type="predicted"/>
<comment type="caution">
    <text evidence="2">The sequence shown here is derived from an EMBL/GenBank/DDBJ whole genome shotgun (WGS) entry which is preliminary data.</text>
</comment>
<name>A0A644Y463_9ZZZZ</name>
<gene>
    <name evidence="2" type="ORF">SDC9_67362</name>
</gene>
<accession>A0A644Y463</accession>
<reference evidence="2" key="1">
    <citation type="submission" date="2019-08" db="EMBL/GenBank/DDBJ databases">
        <authorList>
            <person name="Kucharzyk K."/>
            <person name="Murdoch R.W."/>
            <person name="Higgins S."/>
            <person name="Loffler F."/>
        </authorList>
    </citation>
    <scope>NUCLEOTIDE SEQUENCE</scope>
</reference>
<organism evidence="2">
    <name type="scientific">bioreactor metagenome</name>
    <dbReference type="NCBI Taxonomy" id="1076179"/>
    <lineage>
        <taxon>unclassified sequences</taxon>
        <taxon>metagenomes</taxon>
        <taxon>ecological metagenomes</taxon>
    </lineage>
</organism>
<feature type="region of interest" description="Disordered" evidence="1">
    <location>
        <begin position="1"/>
        <end position="36"/>
    </location>
</feature>
<sequence length="162" mass="17488">MGSPGLKGGAAVDGLAQRVDDAPSEKRTHGKGELPSRVADKVARGNAAHVGVRHQEDAVVFKAHHLRRHLISGVAVVYAADIAHGRVLPRGLDGHADDILDPSRQAEGIGVLKLLDHLTKHGCSFFTGCPGVVRNSGKDHRPARYFQASRGYWPSGWGRWRQ</sequence>
<evidence type="ECO:0000256" key="1">
    <source>
        <dbReference type="SAM" id="MobiDB-lite"/>
    </source>
</evidence>
<dbReference type="EMBL" id="VSSQ01003484">
    <property type="protein sequence ID" value="MPM20924.1"/>
    <property type="molecule type" value="Genomic_DNA"/>
</dbReference>
<evidence type="ECO:0000313" key="2">
    <source>
        <dbReference type="EMBL" id="MPM20924.1"/>
    </source>
</evidence>
<protein>
    <submittedName>
        <fullName evidence="2">Uncharacterized protein</fullName>
    </submittedName>
</protein>